<comment type="caution">
    <text evidence="1">The sequence shown here is derived from an EMBL/GenBank/DDBJ whole genome shotgun (WGS) entry which is preliminary data.</text>
</comment>
<evidence type="ECO:0000313" key="1">
    <source>
        <dbReference type="EMBL" id="KAK3175177.1"/>
    </source>
</evidence>
<name>A0AAD9ZE96_9LECA</name>
<evidence type="ECO:0008006" key="3">
    <source>
        <dbReference type="Google" id="ProtNLM"/>
    </source>
</evidence>
<evidence type="ECO:0000313" key="2">
    <source>
        <dbReference type="Proteomes" id="UP001276659"/>
    </source>
</evidence>
<proteinExistence type="predicted"/>
<gene>
    <name evidence="1" type="ORF">OEA41_002423</name>
</gene>
<dbReference type="Proteomes" id="UP001276659">
    <property type="component" value="Unassembled WGS sequence"/>
</dbReference>
<reference evidence="1" key="1">
    <citation type="submission" date="2022-11" db="EMBL/GenBank/DDBJ databases">
        <title>Chromosomal genome sequence assembly and mating type (MAT) locus characterization of the leprose asexual lichenized fungus Lepraria neglecta (Nyl.) Erichsen.</title>
        <authorList>
            <person name="Allen J.L."/>
            <person name="Pfeffer B."/>
        </authorList>
    </citation>
    <scope>NUCLEOTIDE SEQUENCE</scope>
    <source>
        <strain evidence="1">Allen 5258</strain>
    </source>
</reference>
<protein>
    <recommendedName>
        <fullName evidence="3">F-box domain-containing protein</fullName>
    </recommendedName>
</protein>
<accession>A0AAD9ZE96</accession>
<organism evidence="1 2">
    <name type="scientific">Lepraria neglecta</name>
    <dbReference type="NCBI Taxonomy" id="209136"/>
    <lineage>
        <taxon>Eukaryota</taxon>
        <taxon>Fungi</taxon>
        <taxon>Dikarya</taxon>
        <taxon>Ascomycota</taxon>
        <taxon>Pezizomycotina</taxon>
        <taxon>Lecanoromycetes</taxon>
        <taxon>OSLEUM clade</taxon>
        <taxon>Lecanoromycetidae</taxon>
        <taxon>Lecanorales</taxon>
        <taxon>Lecanorineae</taxon>
        <taxon>Stereocaulaceae</taxon>
        <taxon>Lepraria</taxon>
    </lineage>
</organism>
<dbReference type="AlphaFoldDB" id="A0AAD9ZE96"/>
<keyword evidence="2" id="KW-1185">Reference proteome</keyword>
<dbReference type="EMBL" id="JASNWA010000006">
    <property type="protein sequence ID" value="KAK3175177.1"/>
    <property type="molecule type" value="Genomic_DNA"/>
</dbReference>
<sequence length="220" mass="25708">MPSILSLAKLAPELLIQVYTSLDNAKDITALNRTSRQFYDIWRLNSISISNTVLPHSIEQFDDAQELFEMQQKSIDQRDLDSYWKHLERTKTLISNDQKILSFCQNKFGPQKVNGINWTHVFYRLWILVLALDDPAFQQSCIGSLDPKTLLDMFSQVHRERILCCIRVHLGIRPKTHELFDSAVMGKDGQTPPHMIWDEVYHILQERMVAWTEHEGLKKK</sequence>